<name>A0A2P1JXV1_9CAUD</name>
<keyword evidence="2" id="KW-1185">Reference proteome</keyword>
<dbReference type="EMBL" id="MG962366">
    <property type="protein sequence ID" value="AVO25163.1"/>
    <property type="molecule type" value="Genomic_DNA"/>
</dbReference>
<reference evidence="2" key="1">
    <citation type="submission" date="2018-02" db="EMBL/GenBank/DDBJ databases">
        <authorList>
            <person name="Cohen D.B."/>
            <person name="Kent A.D."/>
        </authorList>
    </citation>
    <scope>NUCLEOTIDE SEQUENCE [LARGE SCALE GENOMIC DNA]</scope>
</reference>
<dbReference type="KEGG" id="vg:64766278"/>
<gene>
    <name evidence="1" type="primary">25</name>
    <name evidence="1" type="ORF">SEA_FINCH_25</name>
</gene>
<dbReference type="GeneID" id="64766278"/>
<dbReference type="Proteomes" id="UP000241290">
    <property type="component" value="Genome"/>
</dbReference>
<accession>A0A2P1JXV1</accession>
<organism evidence="1 2">
    <name type="scientific">Rhodococcus phage Finch</name>
    <dbReference type="NCBI Taxonomy" id="2094144"/>
    <lineage>
        <taxon>Viruses</taxon>
        <taxon>Duplodnaviria</taxon>
        <taxon>Heunggongvirae</taxon>
        <taxon>Uroviricota</taxon>
        <taxon>Caudoviricetes</taxon>
        <taxon>Finchvirus</taxon>
        <taxon>Finchvirus finch</taxon>
    </lineage>
</organism>
<sequence>MVTTPHEPPTEAAMSTSGKTYKVEEYAFHKYFAIREVSLDGEIGDVVVELEAAEPTRVAKEVALAAAGWKLASPWAKDKDDWETAWVVKVPSKYTIPTKCKLDLHRWTMWHNTDLTRTRHGVFEAVVPGQMRRCANCGKEQVRPINSSSL</sequence>
<dbReference type="RefSeq" id="YP_010059047.1">
    <property type="nucleotide sequence ID" value="NC_054724.1"/>
</dbReference>
<evidence type="ECO:0000313" key="2">
    <source>
        <dbReference type="Proteomes" id="UP000241290"/>
    </source>
</evidence>
<protein>
    <submittedName>
        <fullName evidence="1">Uncharacterized protein</fullName>
    </submittedName>
</protein>
<evidence type="ECO:0000313" key="1">
    <source>
        <dbReference type="EMBL" id="AVO25163.1"/>
    </source>
</evidence>
<proteinExistence type="predicted"/>